<reference evidence="2 3" key="1">
    <citation type="submission" date="2023-09" db="EMBL/GenBank/DDBJ databases">
        <title>Multi-omics analysis of a traditional fermented food reveals byproduct-associated fungal strains for waste-to-food upcycling.</title>
        <authorList>
            <consortium name="Lawrence Berkeley National Laboratory"/>
            <person name="Rekdal V.M."/>
            <person name="Villalobos-Escobedo J.M."/>
            <person name="Rodriguez-Valeron N."/>
            <person name="Garcia M.O."/>
            <person name="Vasquez D.P."/>
            <person name="Damayanti I."/>
            <person name="Sorensen P.M."/>
            <person name="Baidoo E.E."/>
            <person name="De Carvalho A.C."/>
            <person name="Riley R."/>
            <person name="Lipzen A."/>
            <person name="He G."/>
            <person name="Yan M."/>
            <person name="Haridas S."/>
            <person name="Daum C."/>
            <person name="Yoshinaga Y."/>
            <person name="Ng V."/>
            <person name="Grigoriev I.V."/>
            <person name="Munk R."/>
            <person name="Nuraida L."/>
            <person name="Wijaya C.H."/>
            <person name="Morales P.-C."/>
            <person name="Keasling J.D."/>
        </authorList>
    </citation>
    <scope>NUCLEOTIDE SEQUENCE [LARGE SCALE GENOMIC DNA]</scope>
    <source>
        <strain evidence="2 3">FGSC 2613</strain>
    </source>
</reference>
<evidence type="ECO:0000313" key="2">
    <source>
        <dbReference type="EMBL" id="KAL0475951.1"/>
    </source>
</evidence>
<protein>
    <recommendedName>
        <fullName evidence="4">Questionable protein</fullName>
    </recommendedName>
</protein>
<accession>A0ABR3DTF3</accession>
<organism evidence="2 3">
    <name type="scientific">Neurospora intermedia</name>
    <dbReference type="NCBI Taxonomy" id="5142"/>
    <lineage>
        <taxon>Eukaryota</taxon>
        <taxon>Fungi</taxon>
        <taxon>Dikarya</taxon>
        <taxon>Ascomycota</taxon>
        <taxon>Pezizomycotina</taxon>
        <taxon>Sordariomycetes</taxon>
        <taxon>Sordariomycetidae</taxon>
        <taxon>Sordariales</taxon>
        <taxon>Sordariaceae</taxon>
        <taxon>Neurospora</taxon>
    </lineage>
</organism>
<comment type="caution">
    <text evidence="2">The sequence shown here is derived from an EMBL/GenBank/DDBJ whole genome shotgun (WGS) entry which is preliminary data.</text>
</comment>
<name>A0ABR3DTF3_NEUIN</name>
<keyword evidence="3" id="KW-1185">Reference proteome</keyword>
<feature type="region of interest" description="Disordered" evidence="1">
    <location>
        <begin position="110"/>
        <end position="131"/>
    </location>
</feature>
<gene>
    <name evidence="2" type="ORF">QR685DRAFT_467304</name>
</gene>
<proteinExistence type="predicted"/>
<dbReference type="EMBL" id="JAVLET010000001">
    <property type="protein sequence ID" value="KAL0475951.1"/>
    <property type="molecule type" value="Genomic_DNA"/>
</dbReference>
<sequence length="149" mass="17268">MYLGFAFLAEGNIQVDKPCMQCTHRRRLGLNGSGPQRPDVSNTVYRRNCGSVCCRRSIARRPDFCRFLIVFQNFRSRQNSRTLHYTRFRSRFQNTLRKLHTGACGEWTKKHRDHDLSGKPGIRDPNVPDGPGMLVQPNKVKFWNRCAPS</sequence>
<dbReference type="Proteomes" id="UP001451303">
    <property type="component" value="Unassembled WGS sequence"/>
</dbReference>
<evidence type="ECO:0000313" key="3">
    <source>
        <dbReference type="Proteomes" id="UP001451303"/>
    </source>
</evidence>
<evidence type="ECO:0008006" key="4">
    <source>
        <dbReference type="Google" id="ProtNLM"/>
    </source>
</evidence>
<evidence type="ECO:0000256" key="1">
    <source>
        <dbReference type="SAM" id="MobiDB-lite"/>
    </source>
</evidence>